<dbReference type="Pfam" id="PF01261">
    <property type="entry name" value="AP_endonuc_2"/>
    <property type="match status" value="1"/>
</dbReference>
<keyword evidence="2" id="KW-0413">Isomerase</keyword>
<evidence type="ECO:0000313" key="3">
    <source>
        <dbReference type="Proteomes" id="UP001597079"/>
    </source>
</evidence>
<evidence type="ECO:0000259" key="1">
    <source>
        <dbReference type="Pfam" id="PF01261"/>
    </source>
</evidence>
<proteinExistence type="predicted"/>
<accession>A0ABW4JH48</accession>
<dbReference type="RefSeq" id="WP_377943103.1">
    <property type="nucleotide sequence ID" value="NZ_JBHUCX010000028.1"/>
</dbReference>
<dbReference type="InterPro" id="IPR036237">
    <property type="entry name" value="Xyl_isomerase-like_sf"/>
</dbReference>
<dbReference type="InterPro" id="IPR050312">
    <property type="entry name" value="IolE/XylAMocC-like"/>
</dbReference>
<dbReference type="PANTHER" id="PTHR12110:SF41">
    <property type="entry name" value="INOSOSE DEHYDRATASE"/>
    <property type="match status" value="1"/>
</dbReference>
<evidence type="ECO:0000313" key="2">
    <source>
        <dbReference type="EMBL" id="MFD1675229.1"/>
    </source>
</evidence>
<comment type="caution">
    <text evidence="2">The sequence shown here is derived from an EMBL/GenBank/DDBJ whole genome shotgun (WGS) entry which is preliminary data.</text>
</comment>
<protein>
    <submittedName>
        <fullName evidence="2">Sugar phosphate isomerase/epimerase family protein</fullName>
    </submittedName>
</protein>
<reference evidence="3" key="1">
    <citation type="journal article" date="2019" name="Int. J. Syst. Evol. Microbiol.">
        <title>The Global Catalogue of Microorganisms (GCM) 10K type strain sequencing project: providing services to taxonomists for standard genome sequencing and annotation.</title>
        <authorList>
            <consortium name="The Broad Institute Genomics Platform"/>
            <consortium name="The Broad Institute Genome Sequencing Center for Infectious Disease"/>
            <person name="Wu L."/>
            <person name="Ma J."/>
        </authorList>
    </citation>
    <scope>NUCLEOTIDE SEQUENCE [LARGE SCALE GENOMIC DNA]</scope>
    <source>
        <strain evidence="3">CGMCC 1.12286</strain>
    </source>
</reference>
<dbReference type="EMBL" id="JBHUCX010000028">
    <property type="protein sequence ID" value="MFD1675229.1"/>
    <property type="molecule type" value="Genomic_DNA"/>
</dbReference>
<name>A0ABW4JH48_9BACL</name>
<dbReference type="InterPro" id="IPR013022">
    <property type="entry name" value="Xyl_isomerase-like_TIM-brl"/>
</dbReference>
<organism evidence="2 3">
    <name type="scientific">Alicyclobacillus fodiniaquatilis</name>
    <dbReference type="NCBI Taxonomy" id="1661150"/>
    <lineage>
        <taxon>Bacteria</taxon>
        <taxon>Bacillati</taxon>
        <taxon>Bacillota</taxon>
        <taxon>Bacilli</taxon>
        <taxon>Bacillales</taxon>
        <taxon>Alicyclobacillaceae</taxon>
        <taxon>Alicyclobacillus</taxon>
    </lineage>
</organism>
<dbReference type="PANTHER" id="PTHR12110">
    <property type="entry name" value="HYDROXYPYRUVATE ISOMERASE"/>
    <property type="match status" value="1"/>
</dbReference>
<sequence>MSIKVGVNLFSVLKEVNEDYLGTLERVVEIGYEYVELLAANFRTGVRFSEAFPLQVVQRKFEELGLKPIAAHEGAAPGKSISELNWDEIIRYNYELGCEAVVLPSAWIQDRESALRTAEELNAIGKRCRENGLQFYFHNHAHELKSVGDTTLLELLLENTDPENLKAELDLVWVMRGGVDPLALLEKLGPRCDIIHQKDLSRDAQPVSIFDALQPGEEDMPIFQAYRKYFKPGDFVDFGEGIVDFAALYAKLKEMGYVRYAIVENESHQEDKIGCIARDLKFIQQYV</sequence>
<dbReference type="Proteomes" id="UP001597079">
    <property type="component" value="Unassembled WGS sequence"/>
</dbReference>
<dbReference type="SUPFAM" id="SSF51658">
    <property type="entry name" value="Xylose isomerase-like"/>
    <property type="match status" value="1"/>
</dbReference>
<dbReference type="Gene3D" id="3.20.20.150">
    <property type="entry name" value="Divalent-metal-dependent TIM barrel enzymes"/>
    <property type="match status" value="1"/>
</dbReference>
<feature type="domain" description="Xylose isomerase-like TIM barrel" evidence="1">
    <location>
        <begin position="25"/>
        <end position="284"/>
    </location>
</feature>
<keyword evidence="3" id="KW-1185">Reference proteome</keyword>
<dbReference type="GO" id="GO:0016853">
    <property type="term" value="F:isomerase activity"/>
    <property type="evidence" value="ECO:0007669"/>
    <property type="project" value="UniProtKB-KW"/>
</dbReference>
<gene>
    <name evidence="2" type="ORF">ACFSB2_11040</name>
</gene>